<evidence type="ECO:0000259" key="1">
    <source>
        <dbReference type="PROSITE" id="PS51186"/>
    </source>
</evidence>
<dbReference type="PROSITE" id="PS51186">
    <property type="entry name" value="GNAT"/>
    <property type="match status" value="1"/>
</dbReference>
<dbReference type="SUPFAM" id="SSF55729">
    <property type="entry name" value="Acyl-CoA N-acyltransferases (Nat)"/>
    <property type="match status" value="1"/>
</dbReference>
<dbReference type="Proteomes" id="UP001144673">
    <property type="component" value="Chromosome 1"/>
</dbReference>
<feature type="domain" description="N-acetyltransferase" evidence="1">
    <location>
        <begin position="22"/>
        <end position="166"/>
    </location>
</feature>
<dbReference type="InterPro" id="IPR053144">
    <property type="entry name" value="Acetyltransferase_Butenolide"/>
</dbReference>
<dbReference type="EMBL" id="JAJHUN010000001">
    <property type="protein sequence ID" value="KAJ4165540.1"/>
    <property type="molecule type" value="Genomic_DNA"/>
</dbReference>
<keyword evidence="3" id="KW-1185">Reference proteome</keyword>
<dbReference type="GO" id="GO:0016747">
    <property type="term" value="F:acyltransferase activity, transferring groups other than amino-acyl groups"/>
    <property type="evidence" value="ECO:0007669"/>
    <property type="project" value="InterPro"/>
</dbReference>
<sequence length="179" mass="20574">MTSVRAGLQNRQWRRDDYFVTTDSSLIPLTRLIDVYNSTEFYWANAMPLEYMKSALENSLCFGLFRNSLGDESEEFLGLARCVTDYTTFLYLTDVWVDPAMQGKGLGSWLVQCVQGVIEEMPYLRRSMLFTSSWEKSVPFYQKHMDMEVVESKSGHGLVTMEHKGRGHPRYGGKGSDYS</sequence>
<dbReference type="GeneID" id="80894329"/>
<reference evidence="2" key="1">
    <citation type="journal article" date="2023" name="Access Microbiol">
        <title>De-novo genome assembly for Akanthomyces muscarius, a biocontrol agent of insect agricultural pests.</title>
        <authorList>
            <person name="Erdos Z."/>
            <person name="Studholme D.J."/>
            <person name="Raymond B."/>
            <person name="Sharma M."/>
        </authorList>
    </citation>
    <scope>NUCLEOTIDE SEQUENCE</scope>
    <source>
        <strain evidence="2">Ve6</strain>
    </source>
</reference>
<dbReference type="Gene3D" id="3.40.630.30">
    <property type="match status" value="1"/>
</dbReference>
<dbReference type="InterPro" id="IPR000182">
    <property type="entry name" value="GNAT_dom"/>
</dbReference>
<gene>
    <name evidence="2" type="ORF">LMH87_007170</name>
</gene>
<accession>A0A9W8QQA9</accession>
<evidence type="ECO:0000313" key="2">
    <source>
        <dbReference type="EMBL" id="KAJ4165540.1"/>
    </source>
</evidence>
<dbReference type="PANTHER" id="PTHR43233:SF1">
    <property type="entry name" value="FAMILY N-ACETYLTRANSFERASE, PUTATIVE (AFU_ORTHOLOGUE AFUA_6G03350)-RELATED"/>
    <property type="match status" value="1"/>
</dbReference>
<dbReference type="Pfam" id="PF00583">
    <property type="entry name" value="Acetyltransf_1"/>
    <property type="match status" value="1"/>
</dbReference>
<dbReference type="KEGG" id="amus:LMH87_007170"/>
<dbReference type="InterPro" id="IPR016181">
    <property type="entry name" value="Acyl_CoA_acyltransferase"/>
</dbReference>
<dbReference type="PANTHER" id="PTHR43233">
    <property type="entry name" value="FAMILY N-ACETYLTRANSFERASE, PUTATIVE (AFU_ORTHOLOGUE AFUA_6G03350)-RELATED"/>
    <property type="match status" value="1"/>
</dbReference>
<organism evidence="2 3">
    <name type="scientific">Akanthomyces muscarius</name>
    <name type="common">Entomopathogenic fungus</name>
    <name type="synonym">Lecanicillium muscarium</name>
    <dbReference type="NCBI Taxonomy" id="2231603"/>
    <lineage>
        <taxon>Eukaryota</taxon>
        <taxon>Fungi</taxon>
        <taxon>Dikarya</taxon>
        <taxon>Ascomycota</taxon>
        <taxon>Pezizomycotina</taxon>
        <taxon>Sordariomycetes</taxon>
        <taxon>Hypocreomycetidae</taxon>
        <taxon>Hypocreales</taxon>
        <taxon>Cordycipitaceae</taxon>
        <taxon>Akanthomyces</taxon>
    </lineage>
</organism>
<evidence type="ECO:0000313" key="3">
    <source>
        <dbReference type="Proteomes" id="UP001144673"/>
    </source>
</evidence>
<name>A0A9W8QQA9_AKAMU</name>
<protein>
    <recommendedName>
        <fullName evidence="1">N-acetyltransferase domain-containing protein</fullName>
    </recommendedName>
</protein>
<comment type="caution">
    <text evidence="2">The sequence shown here is derived from an EMBL/GenBank/DDBJ whole genome shotgun (WGS) entry which is preliminary data.</text>
</comment>
<dbReference type="AlphaFoldDB" id="A0A9W8QQA9"/>
<dbReference type="RefSeq" id="XP_056060455.1">
    <property type="nucleotide sequence ID" value="XM_056192213.1"/>
</dbReference>
<dbReference type="CDD" id="cd04301">
    <property type="entry name" value="NAT_SF"/>
    <property type="match status" value="1"/>
</dbReference>
<proteinExistence type="predicted"/>